<gene>
    <name evidence="1" type="ORF">QR680_014707</name>
</gene>
<organism evidence="1 2">
    <name type="scientific">Steinernema hermaphroditum</name>
    <dbReference type="NCBI Taxonomy" id="289476"/>
    <lineage>
        <taxon>Eukaryota</taxon>
        <taxon>Metazoa</taxon>
        <taxon>Ecdysozoa</taxon>
        <taxon>Nematoda</taxon>
        <taxon>Chromadorea</taxon>
        <taxon>Rhabditida</taxon>
        <taxon>Tylenchina</taxon>
        <taxon>Panagrolaimomorpha</taxon>
        <taxon>Strongyloidoidea</taxon>
        <taxon>Steinernematidae</taxon>
        <taxon>Steinernema</taxon>
    </lineage>
</organism>
<dbReference type="AlphaFoldDB" id="A0AA39IC55"/>
<name>A0AA39IC55_9BILA</name>
<dbReference type="Proteomes" id="UP001175271">
    <property type="component" value="Unassembled WGS sequence"/>
</dbReference>
<keyword evidence="2" id="KW-1185">Reference proteome</keyword>
<protein>
    <submittedName>
        <fullName evidence="1">Uncharacterized protein</fullName>
    </submittedName>
</protein>
<proteinExistence type="predicted"/>
<reference evidence="1" key="1">
    <citation type="submission" date="2023-06" db="EMBL/GenBank/DDBJ databases">
        <title>Genomic analysis of the entomopathogenic nematode Steinernema hermaphroditum.</title>
        <authorList>
            <person name="Schwarz E.M."/>
            <person name="Heppert J.K."/>
            <person name="Baniya A."/>
            <person name="Schwartz H.T."/>
            <person name="Tan C.-H."/>
            <person name="Antoshechkin I."/>
            <person name="Sternberg P.W."/>
            <person name="Goodrich-Blair H."/>
            <person name="Dillman A.R."/>
        </authorList>
    </citation>
    <scope>NUCLEOTIDE SEQUENCE</scope>
    <source>
        <strain evidence="1">PS9179</strain>
        <tissue evidence="1">Whole animal</tissue>
    </source>
</reference>
<sequence>MNSCFPQPLDACRPSLTTISHTSSRASKVQLLRKLSNVVLNNVVDSSERHIKINNAKEGEEHSKSYETADNTWEPTENLKMATISLGCEKRKEREKSEFQESEDFCNDGFVGVTRSVVFGAAIGACTFGPLVSPHVQFVDGPSGATLHYTCTTDFGEVTAAVICPSAIVTISCGPNGNTKSTRIFLGNPSTSVNPEGIGSG</sequence>
<evidence type="ECO:0000313" key="1">
    <source>
        <dbReference type="EMBL" id="KAK0420478.1"/>
    </source>
</evidence>
<evidence type="ECO:0000313" key="2">
    <source>
        <dbReference type="Proteomes" id="UP001175271"/>
    </source>
</evidence>
<accession>A0AA39IC55</accession>
<comment type="caution">
    <text evidence="1">The sequence shown here is derived from an EMBL/GenBank/DDBJ whole genome shotgun (WGS) entry which is preliminary data.</text>
</comment>
<dbReference type="EMBL" id="JAUCMV010000002">
    <property type="protein sequence ID" value="KAK0420478.1"/>
    <property type="molecule type" value="Genomic_DNA"/>
</dbReference>